<dbReference type="AlphaFoldDB" id="A0A9N9MSA9"/>
<feature type="transmembrane region" description="Helical" evidence="5">
    <location>
        <begin position="20"/>
        <end position="38"/>
    </location>
</feature>
<dbReference type="GO" id="GO:0016020">
    <property type="term" value="C:membrane"/>
    <property type="evidence" value="ECO:0007669"/>
    <property type="project" value="UniProtKB-SubCell"/>
</dbReference>
<dbReference type="Proteomes" id="UP001152799">
    <property type="component" value="Chromosome 6"/>
</dbReference>
<name>A0A9N9MSA9_9CUCU</name>
<evidence type="ECO:0000313" key="8">
    <source>
        <dbReference type="Proteomes" id="UP001152799"/>
    </source>
</evidence>
<evidence type="ECO:0000256" key="5">
    <source>
        <dbReference type="SAM" id="Phobius"/>
    </source>
</evidence>
<evidence type="ECO:0000256" key="2">
    <source>
        <dbReference type="ARBA" id="ARBA00022692"/>
    </source>
</evidence>
<evidence type="ECO:0000256" key="3">
    <source>
        <dbReference type="ARBA" id="ARBA00022989"/>
    </source>
</evidence>
<keyword evidence="8" id="KW-1185">Reference proteome</keyword>
<feature type="domain" description="TMEM248/TMEM219" evidence="6">
    <location>
        <begin position="10"/>
        <end position="117"/>
    </location>
</feature>
<keyword evidence="4 5" id="KW-0472">Membrane</keyword>
<dbReference type="OrthoDB" id="6329605at2759"/>
<evidence type="ECO:0000259" key="6">
    <source>
        <dbReference type="Pfam" id="PF14940"/>
    </source>
</evidence>
<dbReference type="EMBL" id="OU892282">
    <property type="protein sequence ID" value="CAG9769988.1"/>
    <property type="molecule type" value="Genomic_DNA"/>
</dbReference>
<organism evidence="7 8">
    <name type="scientific">Ceutorhynchus assimilis</name>
    <name type="common">cabbage seed weevil</name>
    <dbReference type="NCBI Taxonomy" id="467358"/>
    <lineage>
        <taxon>Eukaryota</taxon>
        <taxon>Metazoa</taxon>
        <taxon>Ecdysozoa</taxon>
        <taxon>Arthropoda</taxon>
        <taxon>Hexapoda</taxon>
        <taxon>Insecta</taxon>
        <taxon>Pterygota</taxon>
        <taxon>Neoptera</taxon>
        <taxon>Endopterygota</taxon>
        <taxon>Coleoptera</taxon>
        <taxon>Polyphaga</taxon>
        <taxon>Cucujiformia</taxon>
        <taxon>Curculionidae</taxon>
        <taxon>Ceutorhynchinae</taxon>
        <taxon>Ceutorhynchus</taxon>
    </lineage>
</organism>
<evidence type="ECO:0000313" key="7">
    <source>
        <dbReference type="EMBL" id="CAG9769988.1"/>
    </source>
</evidence>
<dbReference type="PANTHER" id="PTHR16002">
    <property type="entry name" value="TRANSMEMBRANE PROTEIN 248-LIKE"/>
    <property type="match status" value="1"/>
</dbReference>
<evidence type="ECO:0000256" key="1">
    <source>
        <dbReference type="ARBA" id="ARBA00004370"/>
    </source>
</evidence>
<dbReference type="PANTHER" id="PTHR16002:SF4">
    <property type="entry name" value="TMEM248_TMEM219 DOMAIN-CONTAINING PROTEIN"/>
    <property type="match status" value="1"/>
</dbReference>
<dbReference type="InterPro" id="IPR039587">
    <property type="entry name" value="TMEM248/TMEM219_dom"/>
</dbReference>
<dbReference type="Pfam" id="PF14940">
    <property type="entry name" value="TMEM219"/>
    <property type="match status" value="1"/>
</dbReference>
<comment type="subcellular location">
    <subcellularLocation>
        <location evidence="1">Membrane</location>
    </subcellularLocation>
</comment>
<protein>
    <recommendedName>
        <fullName evidence="6">TMEM248/TMEM219 domain-containing protein</fullName>
    </recommendedName>
</protein>
<accession>A0A9N9MSA9</accession>
<sequence length="271" mass="31268">MVSSPVQNLSDFIKNRPPVVVFLMCLVILAVSTFYFAFEIEKDGPTIDSDKKHDWIQMLKHFNKLDTCINTSTWSTDINTLDNEQHFKDELSLATKVTFENAQAFKSLTRLYGSLSLKEWYSTTCQDQDKLPKFVDIFFDVPPLPNDLNESIDVCVTIKGPAELLPFFKESLCKPAVMNKQTKMVKGFFSSKLSKTSDPFFCKNGTITKVKFDMTVPEVQNYLSDDVRTQIYIHLMWCSYFLVFIIFGILVYSIVKKSDYLERKEQSARLL</sequence>
<gene>
    <name evidence="7" type="ORF">CEUTPL_LOCUS10458</name>
</gene>
<evidence type="ECO:0000256" key="4">
    <source>
        <dbReference type="ARBA" id="ARBA00023136"/>
    </source>
</evidence>
<proteinExistence type="predicted"/>
<feature type="transmembrane region" description="Helical" evidence="5">
    <location>
        <begin position="231"/>
        <end position="255"/>
    </location>
</feature>
<keyword evidence="3 5" id="KW-1133">Transmembrane helix</keyword>
<reference evidence="7" key="1">
    <citation type="submission" date="2022-01" db="EMBL/GenBank/DDBJ databases">
        <authorList>
            <person name="King R."/>
        </authorList>
    </citation>
    <scope>NUCLEOTIDE SEQUENCE</scope>
</reference>
<keyword evidence="2 5" id="KW-0812">Transmembrane</keyword>
<dbReference type="InterPro" id="IPR039493">
    <property type="entry name" value="TMEM248/TMEM219"/>
</dbReference>